<accession>A0A927D3L5</accession>
<feature type="domain" description="4-oxalocrotonate tautomerase-like" evidence="2">
    <location>
        <begin position="2"/>
        <end position="57"/>
    </location>
</feature>
<gene>
    <name evidence="4" type="ORF">H9Q16_11400</name>
</gene>
<evidence type="ECO:0000256" key="1">
    <source>
        <dbReference type="ARBA" id="ARBA00023235"/>
    </source>
</evidence>
<dbReference type="InterPro" id="IPR004370">
    <property type="entry name" value="4-OT-like_dom"/>
</dbReference>
<dbReference type="InterPro" id="IPR037401">
    <property type="entry name" value="SnoaL-like"/>
</dbReference>
<evidence type="ECO:0000313" key="4">
    <source>
        <dbReference type="EMBL" id="MBD3664530.1"/>
    </source>
</evidence>
<evidence type="ECO:0000259" key="3">
    <source>
        <dbReference type="Pfam" id="PF12680"/>
    </source>
</evidence>
<name>A0A927D3L5_9RHOB</name>
<dbReference type="InterPro" id="IPR032710">
    <property type="entry name" value="NTF2-like_dom_sf"/>
</dbReference>
<dbReference type="AlphaFoldDB" id="A0A927D3L5"/>
<feature type="domain" description="SnoaL-like" evidence="3">
    <location>
        <begin position="71"/>
        <end position="173"/>
    </location>
</feature>
<reference evidence="4" key="1">
    <citation type="submission" date="2020-08" db="EMBL/GenBank/DDBJ databases">
        <title>Sulfitobacter aestuariivivens sp. nov., isolated from a tidal flat.</title>
        <authorList>
            <person name="Park S."/>
            <person name="Yoon J.-H."/>
        </authorList>
    </citation>
    <scope>NUCLEOTIDE SEQUENCE</scope>
    <source>
        <strain evidence="4">TSTF-M16</strain>
    </source>
</reference>
<keyword evidence="5" id="KW-1185">Reference proteome</keyword>
<dbReference type="GO" id="GO:0016853">
    <property type="term" value="F:isomerase activity"/>
    <property type="evidence" value="ECO:0007669"/>
    <property type="project" value="UniProtKB-KW"/>
</dbReference>
<dbReference type="Gene3D" id="3.30.429.10">
    <property type="entry name" value="Macrophage Migration Inhibitory Factor"/>
    <property type="match status" value="1"/>
</dbReference>
<comment type="caution">
    <text evidence="4">The sequence shown here is derived from an EMBL/GenBank/DDBJ whole genome shotgun (WGS) entry which is preliminary data.</text>
</comment>
<dbReference type="Gene3D" id="3.10.450.50">
    <property type="match status" value="1"/>
</dbReference>
<dbReference type="Proteomes" id="UP000635142">
    <property type="component" value="Unassembled WGS sequence"/>
</dbReference>
<protein>
    <submittedName>
        <fullName evidence="4">Tautomerase family protein</fullName>
    </submittedName>
</protein>
<evidence type="ECO:0000259" key="2">
    <source>
        <dbReference type="Pfam" id="PF01361"/>
    </source>
</evidence>
<dbReference type="Pfam" id="PF01361">
    <property type="entry name" value="Tautomerase"/>
    <property type="match status" value="1"/>
</dbReference>
<dbReference type="EMBL" id="JACTAG010000002">
    <property type="protein sequence ID" value="MBD3664530.1"/>
    <property type="molecule type" value="Genomic_DNA"/>
</dbReference>
<dbReference type="InterPro" id="IPR014347">
    <property type="entry name" value="Tautomerase/MIF_sf"/>
</dbReference>
<organism evidence="4 5">
    <name type="scientific">Sulfitobacter aestuariivivens</name>
    <dbReference type="NCBI Taxonomy" id="2766981"/>
    <lineage>
        <taxon>Bacteria</taxon>
        <taxon>Pseudomonadati</taxon>
        <taxon>Pseudomonadota</taxon>
        <taxon>Alphaproteobacteria</taxon>
        <taxon>Rhodobacterales</taxon>
        <taxon>Roseobacteraceae</taxon>
        <taxon>Sulfitobacter</taxon>
    </lineage>
</organism>
<keyword evidence="1" id="KW-0413">Isomerase</keyword>
<sequence>MPVVEVHLIEGYDDAEKQRLGTALTDAVRSVVPAGPEAITVLLHDLPASDYYRGGTRRTPAPALPDPADLVRAYLAAMEARDLKKAQAMLGDGFTMSFPGTAPMRTLQELMDWAAPRYRFVKKTYEIFDVSQGADAAIVHCHGMLNGEWPDGTLFEGIRFIDRFELKGGRITKQDVWNDMGEVRP</sequence>
<proteinExistence type="predicted"/>
<dbReference type="SUPFAM" id="SSF54427">
    <property type="entry name" value="NTF2-like"/>
    <property type="match status" value="1"/>
</dbReference>
<dbReference type="Pfam" id="PF12680">
    <property type="entry name" value="SnoaL_2"/>
    <property type="match status" value="1"/>
</dbReference>
<dbReference type="SUPFAM" id="SSF55331">
    <property type="entry name" value="Tautomerase/MIF"/>
    <property type="match status" value="1"/>
</dbReference>
<evidence type="ECO:0000313" key="5">
    <source>
        <dbReference type="Proteomes" id="UP000635142"/>
    </source>
</evidence>
<dbReference type="RefSeq" id="WP_191075554.1">
    <property type="nucleotide sequence ID" value="NZ_JACTAG010000002.1"/>
</dbReference>